<feature type="compositionally biased region" description="Basic and acidic residues" evidence="1">
    <location>
        <begin position="176"/>
        <end position="185"/>
    </location>
</feature>
<organism evidence="2 3">
    <name type="scientific">Genlisea aurea</name>
    <dbReference type="NCBI Taxonomy" id="192259"/>
    <lineage>
        <taxon>Eukaryota</taxon>
        <taxon>Viridiplantae</taxon>
        <taxon>Streptophyta</taxon>
        <taxon>Embryophyta</taxon>
        <taxon>Tracheophyta</taxon>
        <taxon>Spermatophyta</taxon>
        <taxon>Magnoliopsida</taxon>
        <taxon>eudicotyledons</taxon>
        <taxon>Gunneridae</taxon>
        <taxon>Pentapetalae</taxon>
        <taxon>asterids</taxon>
        <taxon>lamiids</taxon>
        <taxon>Lamiales</taxon>
        <taxon>Lentibulariaceae</taxon>
        <taxon>Genlisea</taxon>
    </lineage>
</organism>
<feature type="compositionally biased region" description="Basic and acidic residues" evidence="1">
    <location>
        <begin position="1"/>
        <end position="19"/>
    </location>
</feature>
<dbReference type="EMBL" id="AUSU01000604">
    <property type="protein sequence ID" value="EPS73004.1"/>
    <property type="molecule type" value="Genomic_DNA"/>
</dbReference>
<feature type="compositionally biased region" description="Acidic residues" evidence="1">
    <location>
        <begin position="150"/>
        <end position="165"/>
    </location>
</feature>
<keyword evidence="3" id="KW-1185">Reference proteome</keyword>
<comment type="caution">
    <text evidence="2">The sequence shown here is derived from an EMBL/GenBank/DDBJ whole genome shotgun (WGS) entry which is preliminary data.</text>
</comment>
<evidence type="ECO:0000313" key="2">
    <source>
        <dbReference type="EMBL" id="EPS73004.1"/>
    </source>
</evidence>
<sequence length="249" mass="28423">MPTEGEPKEMAAEPEKETPTEIMGAETLEDEETPVREKPEDTAATTSAATRGKKAENDSLPKPSDESRLMNEKLFGTEEEEESTDEEPLSRKIAQKLFRRQSATADAEMTEAFAHMEAVEPQEEESEQDIRELDIDEKPAASKVQVSENNSDDEDYAAEKEEEEEVSKAKGKRKATRESTPREDLRIGDQVREYLERSRLLELLASQGSINLRHTDSIYDTLQLTRYHKIDDACFFFTLDDRPFLRMAR</sequence>
<feature type="compositionally biased region" description="Basic and acidic residues" evidence="1">
    <location>
        <begin position="53"/>
        <end position="71"/>
    </location>
</feature>
<dbReference type="AlphaFoldDB" id="S8CZS9"/>
<feature type="region of interest" description="Disordered" evidence="1">
    <location>
        <begin position="137"/>
        <end position="185"/>
    </location>
</feature>
<evidence type="ECO:0000313" key="3">
    <source>
        <dbReference type="Proteomes" id="UP000015453"/>
    </source>
</evidence>
<accession>S8CZS9</accession>
<proteinExistence type="predicted"/>
<protein>
    <submittedName>
        <fullName evidence="2">Uncharacterized protein</fullName>
    </submittedName>
</protein>
<gene>
    <name evidence="2" type="ORF">M569_01750</name>
</gene>
<feature type="region of interest" description="Disordered" evidence="1">
    <location>
        <begin position="1"/>
        <end position="95"/>
    </location>
</feature>
<reference evidence="2 3" key="1">
    <citation type="journal article" date="2013" name="BMC Genomics">
        <title>The miniature genome of a carnivorous plant Genlisea aurea contains a low number of genes and short non-coding sequences.</title>
        <authorList>
            <person name="Leushkin E.V."/>
            <person name="Sutormin R.A."/>
            <person name="Nabieva E.R."/>
            <person name="Penin A.A."/>
            <person name="Kondrashov A.S."/>
            <person name="Logacheva M.D."/>
        </authorList>
    </citation>
    <scope>NUCLEOTIDE SEQUENCE [LARGE SCALE GENOMIC DNA]</scope>
</reference>
<evidence type="ECO:0000256" key="1">
    <source>
        <dbReference type="SAM" id="MobiDB-lite"/>
    </source>
</evidence>
<feature type="compositionally biased region" description="Acidic residues" evidence="1">
    <location>
        <begin position="77"/>
        <end position="87"/>
    </location>
</feature>
<name>S8CZS9_9LAMI</name>
<dbReference type="Proteomes" id="UP000015453">
    <property type="component" value="Unassembled WGS sequence"/>
</dbReference>